<protein>
    <submittedName>
        <fullName evidence="2">Uncharacterized protein</fullName>
    </submittedName>
</protein>
<name>A0A8E0M9R2_LACPA</name>
<gene>
    <name evidence="2" type="ORF">Lpp77_11706</name>
</gene>
<feature type="region of interest" description="Disordered" evidence="1">
    <location>
        <begin position="1"/>
        <end position="24"/>
    </location>
</feature>
<accession>A0A8E0M9R2</accession>
<dbReference type="AlphaFoldDB" id="A0A8E0M9R2"/>
<evidence type="ECO:0000313" key="3">
    <source>
        <dbReference type="Proteomes" id="UP000014249"/>
    </source>
</evidence>
<dbReference type="Proteomes" id="UP000014249">
    <property type="component" value="Unassembled WGS sequence"/>
</dbReference>
<comment type="caution">
    <text evidence="2">The sequence shown here is derived from an EMBL/GenBank/DDBJ whole genome shotgun (WGS) entry which is preliminary data.</text>
</comment>
<dbReference type="EMBL" id="ANJX01000324">
    <property type="protein sequence ID" value="EPC51599.1"/>
    <property type="molecule type" value="Genomic_DNA"/>
</dbReference>
<organism evidence="2 3">
    <name type="scientific">Lacticaseibacillus paracasei subsp. paracasei CNCM I-4270</name>
    <dbReference type="NCBI Taxonomy" id="1256202"/>
    <lineage>
        <taxon>Bacteria</taxon>
        <taxon>Bacillati</taxon>
        <taxon>Bacillota</taxon>
        <taxon>Bacilli</taxon>
        <taxon>Lactobacillales</taxon>
        <taxon>Lactobacillaceae</taxon>
        <taxon>Lacticaseibacillus</taxon>
    </lineage>
</organism>
<reference evidence="2 3" key="1">
    <citation type="journal article" date="2013" name="PLoS ONE">
        <title>Lactobacillus paracasei comparative genomics: towards species pan-genome definition and exploitation of diversity.</title>
        <authorList>
            <person name="Smokvina T."/>
            <person name="Wels M."/>
            <person name="Polka J."/>
            <person name="Chervaux C."/>
            <person name="Brisse S."/>
            <person name="Boekhorst J."/>
            <person name="van Hylckama Vlieg J.E."/>
            <person name="Siezen R.J."/>
        </authorList>
    </citation>
    <scope>NUCLEOTIDE SEQUENCE [LARGE SCALE GENOMIC DNA]</scope>
    <source>
        <strain evidence="2 3">CNCM I-4270</strain>
    </source>
</reference>
<proteinExistence type="predicted"/>
<sequence>MQPVTKPLRNKFLSGSSRKNKGRTKFCSAKTAPQIFATFAALTLAFSAVAGVPVTSKAASKNRQ</sequence>
<evidence type="ECO:0000313" key="2">
    <source>
        <dbReference type="EMBL" id="EPC51599.1"/>
    </source>
</evidence>
<evidence type="ECO:0000256" key="1">
    <source>
        <dbReference type="SAM" id="MobiDB-lite"/>
    </source>
</evidence>